<keyword evidence="2 4" id="KW-0012">Acyltransferase</keyword>
<gene>
    <name evidence="4" type="ORF">ACFPZF_30780</name>
</gene>
<dbReference type="SUPFAM" id="SSF55729">
    <property type="entry name" value="Acyl-CoA N-acyltransferases (Nat)"/>
    <property type="match status" value="1"/>
</dbReference>
<accession>A0ABW0VII3</accession>
<dbReference type="Gene3D" id="3.40.630.30">
    <property type="match status" value="1"/>
</dbReference>
<dbReference type="InterPro" id="IPR000182">
    <property type="entry name" value="GNAT_dom"/>
</dbReference>
<name>A0ABW0VII3_9ACTN</name>
<evidence type="ECO:0000259" key="3">
    <source>
        <dbReference type="PROSITE" id="PS51186"/>
    </source>
</evidence>
<comment type="caution">
    <text evidence="4">The sequence shown here is derived from an EMBL/GenBank/DDBJ whole genome shotgun (WGS) entry which is preliminary data.</text>
</comment>
<feature type="domain" description="N-acetyltransferase" evidence="3">
    <location>
        <begin position="3"/>
        <end position="167"/>
    </location>
</feature>
<evidence type="ECO:0000313" key="4">
    <source>
        <dbReference type="EMBL" id="MFC5645720.1"/>
    </source>
</evidence>
<dbReference type="EMBL" id="JBHSOC010000079">
    <property type="protein sequence ID" value="MFC5645720.1"/>
    <property type="molecule type" value="Genomic_DNA"/>
</dbReference>
<protein>
    <submittedName>
        <fullName evidence="4">GNAT family N-acetyltransferase</fullName>
        <ecNumber evidence="4">2.3.1.-</ecNumber>
    </submittedName>
</protein>
<reference evidence="5" key="1">
    <citation type="journal article" date="2019" name="Int. J. Syst. Evol. Microbiol.">
        <title>The Global Catalogue of Microorganisms (GCM) 10K type strain sequencing project: providing services to taxonomists for standard genome sequencing and annotation.</title>
        <authorList>
            <consortium name="The Broad Institute Genomics Platform"/>
            <consortium name="The Broad Institute Genome Sequencing Center for Infectious Disease"/>
            <person name="Wu L."/>
            <person name="Ma J."/>
        </authorList>
    </citation>
    <scope>NUCLEOTIDE SEQUENCE [LARGE SCALE GENOMIC DNA]</scope>
    <source>
        <strain evidence="5">CGMCC 4.1622</strain>
    </source>
</reference>
<dbReference type="GO" id="GO:0016746">
    <property type="term" value="F:acyltransferase activity"/>
    <property type="evidence" value="ECO:0007669"/>
    <property type="project" value="UniProtKB-KW"/>
</dbReference>
<dbReference type="CDD" id="cd04301">
    <property type="entry name" value="NAT_SF"/>
    <property type="match status" value="1"/>
</dbReference>
<sequence>MKYDVRRIAAGEWRELRSLRLEALQDSPEAFSTRYTDAVALADHSWQEEVRRAATAPDDGLFVAVDEEGVWVGTAGAAPLTDIPDTAHVHAVYVSPAHRGPDGPARALMAAAVGFAREHIARTHLTLGVREDNHRARAFYRRLGFTETGTTVPYPLDPAKRLCIMACPDFRTALR</sequence>
<dbReference type="InterPro" id="IPR050832">
    <property type="entry name" value="Bact_Acetyltransf"/>
</dbReference>
<proteinExistence type="predicted"/>
<evidence type="ECO:0000313" key="5">
    <source>
        <dbReference type="Proteomes" id="UP001596066"/>
    </source>
</evidence>
<organism evidence="4 5">
    <name type="scientific">Kitasatospora cinereorecta</name>
    <dbReference type="NCBI Taxonomy" id="285560"/>
    <lineage>
        <taxon>Bacteria</taxon>
        <taxon>Bacillati</taxon>
        <taxon>Actinomycetota</taxon>
        <taxon>Actinomycetes</taxon>
        <taxon>Kitasatosporales</taxon>
        <taxon>Streptomycetaceae</taxon>
        <taxon>Kitasatospora</taxon>
    </lineage>
</organism>
<dbReference type="Pfam" id="PF00583">
    <property type="entry name" value="Acetyltransf_1"/>
    <property type="match status" value="1"/>
</dbReference>
<dbReference type="Proteomes" id="UP001596066">
    <property type="component" value="Unassembled WGS sequence"/>
</dbReference>
<evidence type="ECO:0000256" key="1">
    <source>
        <dbReference type="ARBA" id="ARBA00022679"/>
    </source>
</evidence>
<dbReference type="PROSITE" id="PS51186">
    <property type="entry name" value="GNAT"/>
    <property type="match status" value="1"/>
</dbReference>
<keyword evidence="5" id="KW-1185">Reference proteome</keyword>
<dbReference type="PANTHER" id="PTHR43877">
    <property type="entry name" value="AMINOALKYLPHOSPHONATE N-ACETYLTRANSFERASE-RELATED-RELATED"/>
    <property type="match status" value="1"/>
</dbReference>
<keyword evidence="1 4" id="KW-0808">Transferase</keyword>
<dbReference type="InterPro" id="IPR016181">
    <property type="entry name" value="Acyl_CoA_acyltransferase"/>
</dbReference>
<dbReference type="RefSeq" id="WP_346146508.1">
    <property type="nucleotide sequence ID" value="NZ_BAAAUA010000028.1"/>
</dbReference>
<evidence type="ECO:0000256" key="2">
    <source>
        <dbReference type="ARBA" id="ARBA00023315"/>
    </source>
</evidence>
<dbReference type="PANTHER" id="PTHR43877:SF2">
    <property type="entry name" value="AMINOALKYLPHOSPHONATE N-ACETYLTRANSFERASE-RELATED"/>
    <property type="match status" value="1"/>
</dbReference>
<dbReference type="EC" id="2.3.1.-" evidence="4"/>